<feature type="transmembrane region" description="Helical" evidence="5">
    <location>
        <begin position="272"/>
        <end position="290"/>
    </location>
</feature>
<accession>A0A6J7JLL5</accession>
<dbReference type="InterPro" id="IPR011990">
    <property type="entry name" value="TPR-like_helical_dom_sf"/>
</dbReference>
<comment type="subcellular location">
    <subcellularLocation>
        <location evidence="1">Membrane</location>
        <topology evidence="1">Multi-pass membrane protein</topology>
    </subcellularLocation>
</comment>
<feature type="transmembrane region" description="Helical" evidence="5">
    <location>
        <begin position="342"/>
        <end position="364"/>
    </location>
</feature>
<feature type="transmembrane region" description="Helical" evidence="5">
    <location>
        <begin position="223"/>
        <end position="243"/>
    </location>
</feature>
<evidence type="ECO:0000256" key="1">
    <source>
        <dbReference type="ARBA" id="ARBA00004141"/>
    </source>
</evidence>
<feature type="transmembrane region" description="Helical" evidence="5">
    <location>
        <begin position="39"/>
        <end position="58"/>
    </location>
</feature>
<evidence type="ECO:0000256" key="5">
    <source>
        <dbReference type="SAM" id="Phobius"/>
    </source>
</evidence>
<keyword evidence="4 5" id="KW-0472">Membrane</keyword>
<feature type="transmembrane region" description="Helical" evidence="5">
    <location>
        <begin position="249"/>
        <end position="265"/>
    </location>
</feature>
<feature type="transmembrane region" description="Helical" evidence="5">
    <location>
        <begin position="519"/>
        <end position="539"/>
    </location>
</feature>
<reference evidence="7" key="1">
    <citation type="submission" date="2020-05" db="EMBL/GenBank/DDBJ databases">
        <authorList>
            <person name="Chiriac C."/>
            <person name="Salcher M."/>
            <person name="Ghai R."/>
            <person name="Kavagutti S V."/>
        </authorList>
    </citation>
    <scope>NUCLEOTIDE SEQUENCE</scope>
</reference>
<keyword evidence="2 5" id="KW-0812">Transmembrane</keyword>
<feature type="transmembrane region" description="Helical" evidence="5">
    <location>
        <begin position="310"/>
        <end position="330"/>
    </location>
</feature>
<dbReference type="Pfam" id="PF04932">
    <property type="entry name" value="Wzy_C"/>
    <property type="match status" value="1"/>
</dbReference>
<evidence type="ECO:0000313" key="7">
    <source>
        <dbReference type="EMBL" id="CAB4943364.1"/>
    </source>
</evidence>
<feature type="transmembrane region" description="Helical" evidence="5">
    <location>
        <begin position="133"/>
        <end position="150"/>
    </location>
</feature>
<name>A0A6J7JLL5_9ZZZZ</name>
<proteinExistence type="predicted"/>
<evidence type="ECO:0000256" key="2">
    <source>
        <dbReference type="ARBA" id="ARBA00022692"/>
    </source>
</evidence>
<dbReference type="SUPFAM" id="SSF48452">
    <property type="entry name" value="TPR-like"/>
    <property type="match status" value="1"/>
</dbReference>
<feature type="transmembrane region" description="Helical" evidence="5">
    <location>
        <begin position="101"/>
        <end position="121"/>
    </location>
</feature>
<dbReference type="PANTHER" id="PTHR37422">
    <property type="entry name" value="TEICHURONIC ACID BIOSYNTHESIS PROTEIN TUAE"/>
    <property type="match status" value="1"/>
</dbReference>
<dbReference type="EMBL" id="CAFBMX010000013">
    <property type="protein sequence ID" value="CAB4943364.1"/>
    <property type="molecule type" value="Genomic_DNA"/>
</dbReference>
<feature type="transmembrane region" description="Helical" evidence="5">
    <location>
        <begin position="70"/>
        <end position="89"/>
    </location>
</feature>
<gene>
    <name evidence="7" type="ORF">UFOPK3674_01958</name>
</gene>
<protein>
    <submittedName>
        <fullName evidence="7">Unannotated protein</fullName>
    </submittedName>
</protein>
<organism evidence="7">
    <name type="scientific">freshwater metagenome</name>
    <dbReference type="NCBI Taxonomy" id="449393"/>
    <lineage>
        <taxon>unclassified sequences</taxon>
        <taxon>metagenomes</taxon>
        <taxon>ecological metagenomes</taxon>
    </lineage>
</organism>
<sequence>MRSPVCSCTSFRVSASAAVPELGAPPAAPAARRLTLSPAAISALLVVGLGAALTLVAFQGDGGLQLSRTVPLSIGILIVSGLLCALALLGGRPARRPWGLLPLVLFGAWTALTGASVIWAVDSSTAWVEANRTLMHLGVFAAGVALVRLAPGRWRELLSGVLLAAAAVSFYALLTKVFPGSLAADETYGRLREPFQYWNAVGLMAALGLPPALWLGARREGHAAVTALAYPAVGVLTLTILMAYSRGSLLAAALGLAVWFAVVPLRLRSAMVLLPGLILGLLAGVWTFGQSGLSDDRVGLPLRSNAGTELGILLGALILVLLVTGILATWQRERTPRPERVRRAWGIALLTALALIPVLALGALSTSDRGLSGSVSKGWRDLTDPNAPSPANDPSRLTAVGSVRSRYWRDAFVIASHDKALGVGAGGYATARVRVRKDDLDVLHAHGFAVQTVADLGYIGLALALALLAAWLAAAYVTTGPWRGRGARPEHDERFGMVALGCVVIVFGVHSFIDWTWFIPGTVVPALLCAGWLAGRGPTLETFPADGGLRARLRTFGRQPVRVAAAAAVLIIAIAGAWSTAQPLRSTNQVDDALSALAAGRIAQARTLALKAGDTDPLSVEPLFVLATVEGAAGDTAAQRRALVNATEVQPESATAWRQLAEFDLSAGRTAAALREISAALYLDPRSPQARAIFLAAYRAARARR</sequence>
<feature type="transmembrane region" description="Helical" evidence="5">
    <location>
        <begin position="157"/>
        <end position="175"/>
    </location>
</feature>
<feature type="domain" description="O-antigen ligase-related" evidence="6">
    <location>
        <begin position="313"/>
        <end position="464"/>
    </location>
</feature>
<feature type="transmembrane region" description="Helical" evidence="5">
    <location>
        <begin position="456"/>
        <end position="474"/>
    </location>
</feature>
<dbReference type="InterPro" id="IPR007016">
    <property type="entry name" value="O-antigen_ligase-rel_domated"/>
</dbReference>
<feature type="transmembrane region" description="Helical" evidence="5">
    <location>
        <begin position="195"/>
        <end position="216"/>
    </location>
</feature>
<dbReference type="InterPro" id="IPR051533">
    <property type="entry name" value="WaaL-like"/>
</dbReference>
<dbReference type="PANTHER" id="PTHR37422:SF13">
    <property type="entry name" value="LIPOPOLYSACCHARIDE BIOSYNTHESIS PROTEIN PA4999-RELATED"/>
    <property type="match status" value="1"/>
</dbReference>
<keyword evidence="3 5" id="KW-1133">Transmembrane helix</keyword>
<dbReference type="AlphaFoldDB" id="A0A6J7JLL5"/>
<evidence type="ECO:0000256" key="3">
    <source>
        <dbReference type="ARBA" id="ARBA00022989"/>
    </source>
</evidence>
<evidence type="ECO:0000256" key="4">
    <source>
        <dbReference type="ARBA" id="ARBA00023136"/>
    </source>
</evidence>
<evidence type="ECO:0000259" key="6">
    <source>
        <dbReference type="Pfam" id="PF04932"/>
    </source>
</evidence>
<dbReference type="Gene3D" id="1.25.40.10">
    <property type="entry name" value="Tetratricopeptide repeat domain"/>
    <property type="match status" value="1"/>
</dbReference>
<feature type="transmembrane region" description="Helical" evidence="5">
    <location>
        <begin position="560"/>
        <end position="578"/>
    </location>
</feature>
<feature type="transmembrane region" description="Helical" evidence="5">
    <location>
        <begin position="495"/>
        <end position="513"/>
    </location>
</feature>
<dbReference type="InterPro" id="IPR019734">
    <property type="entry name" value="TPR_rpt"/>
</dbReference>
<dbReference type="PROSITE" id="PS50005">
    <property type="entry name" value="TPR"/>
    <property type="match status" value="1"/>
</dbReference>